<feature type="region of interest" description="Disordered" evidence="1">
    <location>
        <begin position="565"/>
        <end position="604"/>
    </location>
</feature>
<feature type="compositionally biased region" description="Polar residues" evidence="1">
    <location>
        <begin position="595"/>
        <end position="604"/>
    </location>
</feature>
<feature type="region of interest" description="Disordered" evidence="1">
    <location>
        <begin position="679"/>
        <end position="736"/>
    </location>
</feature>
<feature type="domain" description="Tudor" evidence="2">
    <location>
        <begin position="337"/>
        <end position="454"/>
    </location>
</feature>
<feature type="compositionally biased region" description="Polar residues" evidence="1">
    <location>
        <begin position="565"/>
        <end position="574"/>
    </location>
</feature>
<reference evidence="3" key="1">
    <citation type="journal article" date="2004" name="Nature">
        <title>Hox cluster disintegration with persistent anteroposterior order of expression in Oikopleura dioica.</title>
        <authorList>
            <person name="Seo H.C."/>
            <person name="Edvardsen R.B."/>
            <person name="Maeland A.D."/>
            <person name="Bjordal M."/>
            <person name="Jensen M.F."/>
            <person name="Hansen A."/>
            <person name="Flaat M."/>
            <person name="Weissenbach J."/>
            <person name="Lehrach H."/>
            <person name="Wincker P."/>
            <person name="Reinhardt R."/>
            <person name="Chourrout D."/>
        </authorList>
    </citation>
    <scope>NUCLEOTIDE SEQUENCE</scope>
</reference>
<evidence type="ECO:0000256" key="1">
    <source>
        <dbReference type="SAM" id="MobiDB-lite"/>
    </source>
</evidence>
<evidence type="ECO:0000259" key="2">
    <source>
        <dbReference type="Pfam" id="PF00567"/>
    </source>
</evidence>
<name>Q675P7_OIKDI</name>
<accession>Q675P7</accession>
<dbReference type="AlphaFoldDB" id="Q675P7"/>
<dbReference type="EMBL" id="AY449462">
    <property type="protein sequence ID" value="AAS21467.1"/>
    <property type="molecule type" value="Genomic_DNA"/>
</dbReference>
<gene>
    <name evidence="3" type="ORF">006-28</name>
</gene>
<feature type="region of interest" description="Disordered" evidence="1">
    <location>
        <begin position="151"/>
        <end position="172"/>
    </location>
</feature>
<feature type="compositionally biased region" description="Acidic residues" evidence="1">
    <location>
        <begin position="156"/>
        <end position="172"/>
    </location>
</feature>
<proteinExistence type="predicted"/>
<feature type="compositionally biased region" description="Polar residues" evidence="1">
    <location>
        <begin position="107"/>
        <end position="133"/>
    </location>
</feature>
<reference evidence="3" key="2">
    <citation type="journal article" date="2005" name="Curr. Biol.">
        <title>Remodelling of the homeobox gene complement in the tunicate Oikopleura dioica.</title>
        <authorList>
            <person name="Edvardsen R.B."/>
            <person name="Seo H.C."/>
            <person name="Jensen M.F."/>
            <person name="Mialon A."/>
            <person name="Mikhaleva J."/>
            <person name="Bjordal M."/>
            <person name="Cartry J."/>
            <person name="Reinhardt R."/>
            <person name="Weissenbach J."/>
            <person name="Wincker P."/>
            <person name="Chourrout D."/>
        </authorList>
    </citation>
    <scope>NUCLEOTIDE SEQUENCE</scope>
</reference>
<evidence type="ECO:0000313" key="3">
    <source>
        <dbReference type="EMBL" id="AAS21467.1"/>
    </source>
</evidence>
<dbReference type="InterPro" id="IPR002999">
    <property type="entry name" value="Tudor"/>
</dbReference>
<organism evidence="3">
    <name type="scientific">Oikopleura dioica</name>
    <name type="common">Tunicate</name>
    <dbReference type="NCBI Taxonomy" id="34765"/>
    <lineage>
        <taxon>Eukaryota</taxon>
        <taxon>Metazoa</taxon>
        <taxon>Chordata</taxon>
        <taxon>Tunicata</taxon>
        <taxon>Appendicularia</taxon>
        <taxon>Copelata</taxon>
        <taxon>Oikopleuridae</taxon>
        <taxon>Oikopleura</taxon>
    </lineage>
</organism>
<dbReference type="Gene3D" id="2.30.30.140">
    <property type="match status" value="1"/>
</dbReference>
<sequence>MDDLSNLVDEIIETHDSVSLTNFYEMTNHFMANRINQKKHPGILRDKSTGELFMKLSPKLLRAFLVLEKFDWVDWQFSGQGNENFEESSIHPDSSVHPEISPVRRSLSPTSRKSPNTSDAASSCTSYISSGGAPRNQTVFARTTVVEKKSSRISDYAEEPEDYHSEDDEFDQDNNDEYLETIALRMKVKQWLFKYARIYKKSKDAGIRMTELDKFAHEEFGTKDFDELSTEMGYQHGEDAMLHIGHPQLKLAKHKTTGKGVTKTGEWVIMEEEKYVGKDENTNELSKETILSRVGRVDGRLDICWTETTLYRAENRSDKLVEQRQTRRGKVVAQVAADKFYIHLDEDLPLYQQLKDDLTDFYGREGSNNPSDNGHLYKMEPGALRMGLPIVVWNHQYQEWARAHCVTPTANGKDLTIQYTDYGDSDNVKVKDACFLDSRFTQYPAFARGCKLFGVKPMLNNRSKYQEDLKKHCWEFFHCKHNDRMKRATFDDDRNTGNYEPIPIDFNFYQMDAEDTIVFVIPHHTVLKSKTDSRNGLTVQEHLQEKKIVKCNDVNLQLAIQGNKNDSVSQSVNPSRPPQMKSKTIKKSKARTLTAPKNNPTSNLRNEGGKMEIFLLIKLLIEIISELISSRNGLDQFAPATSAKEKTGADPLAQTTIPLESVKHARHVLKLTEESAPKKGTGLNWWNKERADRPRTAGPAEQLTRGTLQPPSQHAPAHRQHLRGGQEESLVTPNIF</sequence>
<feature type="region of interest" description="Disordered" evidence="1">
    <location>
        <begin position="84"/>
        <end position="133"/>
    </location>
</feature>
<dbReference type="SUPFAM" id="SSF63748">
    <property type="entry name" value="Tudor/PWWP/MBT"/>
    <property type="match status" value="1"/>
</dbReference>
<dbReference type="Pfam" id="PF00567">
    <property type="entry name" value="TUDOR"/>
    <property type="match status" value="1"/>
</dbReference>
<protein>
    <recommendedName>
        <fullName evidence="2">Tudor domain-containing protein</fullName>
    </recommendedName>
</protein>